<proteinExistence type="predicted"/>
<keyword evidence="1" id="KW-1133">Transmembrane helix</keyword>
<feature type="transmembrane region" description="Helical" evidence="1">
    <location>
        <begin position="18"/>
        <end position="37"/>
    </location>
</feature>
<accession>A0A1R3U1V4</accession>
<evidence type="ECO:0000313" key="3">
    <source>
        <dbReference type="Proteomes" id="UP000187891"/>
    </source>
</evidence>
<sequence>MAYDWSGGRVRRFRQIKIGMTFSAIFFVFLIVGTLYGTM</sequence>
<keyword evidence="1" id="KW-0472">Membrane</keyword>
<dbReference type="EMBL" id="FMUE01000018">
    <property type="protein sequence ID" value="SCX34991.1"/>
    <property type="molecule type" value="Genomic_DNA"/>
</dbReference>
<gene>
    <name evidence="2" type="ORF">DSM25559_4720</name>
</gene>
<organism evidence="2 3">
    <name type="scientific">Agrobacterium rosae</name>
    <dbReference type="NCBI Taxonomy" id="1972867"/>
    <lineage>
        <taxon>Bacteria</taxon>
        <taxon>Pseudomonadati</taxon>
        <taxon>Pseudomonadota</taxon>
        <taxon>Alphaproteobacteria</taxon>
        <taxon>Hyphomicrobiales</taxon>
        <taxon>Rhizobiaceae</taxon>
        <taxon>Rhizobium/Agrobacterium group</taxon>
        <taxon>Agrobacterium</taxon>
    </lineage>
</organism>
<dbReference type="Proteomes" id="UP000187891">
    <property type="component" value="Unassembled WGS sequence"/>
</dbReference>
<name>A0A1R3U1V4_9HYPH</name>
<dbReference type="AlphaFoldDB" id="A0A1R3U1V4"/>
<evidence type="ECO:0000313" key="2">
    <source>
        <dbReference type="EMBL" id="SCX34991.1"/>
    </source>
</evidence>
<evidence type="ECO:0000256" key="1">
    <source>
        <dbReference type="SAM" id="Phobius"/>
    </source>
</evidence>
<reference evidence="3" key="1">
    <citation type="submission" date="2016-10" db="EMBL/GenBank/DDBJ databases">
        <authorList>
            <person name="Wibberg D."/>
        </authorList>
    </citation>
    <scope>NUCLEOTIDE SEQUENCE [LARGE SCALE GENOMIC DNA]</scope>
</reference>
<protein>
    <submittedName>
        <fullName evidence="2">Uncharacterized protein</fullName>
    </submittedName>
</protein>
<keyword evidence="1" id="KW-0812">Transmembrane</keyword>